<dbReference type="InterPro" id="IPR006135">
    <property type="entry name" value="T3SS_substrate_exporter"/>
</dbReference>
<dbReference type="InterPro" id="IPR029025">
    <property type="entry name" value="T3SS_substrate_exporter_C"/>
</dbReference>
<dbReference type="GO" id="GO:0009306">
    <property type="term" value="P:protein secretion"/>
    <property type="evidence" value="ECO:0007669"/>
    <property type="project" value="InterPro"/>
</dbReference>
<dbReference type="PANTHER" id="PTHR30531">
    <property type="entry name" value="FLAGELLAR BIOSYNTHETIC PROTEIN FLHB"/>
    <property type="match status" value="1"/>
</dbReference>
<evidence type="ECO:0008006" key="3">
    <source>
        <dbReference type="Google" id="ProtNLM"/>
    </source>
</evidence>
<dbReference type="Pfam" id="PF01312">
    <property type="entry name" value="Bac_export_2"/>
    <property type="match status" value="1"/>
</dbReference>
<dbReference type="Gene3D" id="3.40.1690.10">
    <property type="entry name" value="secretion proteins EscU"/>
    <property type="match status" value="1"/>
</dbReference>
<dbReference type="EMBL" id="PGUY01000028">
    <property type="protein sequence ID" value="PLT30079.1"/>
    <property type="molecule type" value="Genomic_DNA"/>
</dbReference>
<accession>A0A2N5M6U3</accession>
<keyword evidence="2" id="KW-1185">Reference proteome</keyword>
<protein>
    <recommendedName>
        <fullName evidence="3">Type III secretion system protein</fullName>
    </recommendedName>
</protein>
<evidence type="ECO:0000313" key="1">
    <source>
        <dbReference type="EMBL" id="PLT30079.1"/>
    </source>
</evidence>
<reference evidence="1 2" key="1">
    <citation type="submission" date="2017-11" db="EMBL/GenBank/DDBJ databases">
        <title>Comparitive Functional Genomics of Dry Heat Resistant strains isolated from the Viking Spacecraft.</title>
        <authorList>
            <person name="Seuylemezian A."/>
            <person name="Cooper K."/>
            <person name="Vaishampayan P."/>
        </authorList>
    </citation>
    <scope>NUCLEOTIDE SEQUENCE [LARGE SCALE GENOMIC DNA]</scope>
    <source>
        <strain evidence="1 2">V1-29</strain>
    </source>
</reference>
<evidence type="ECO:0000313" key="2">
    <source>
        <dbReference type="Proteomes" id="UP000234748"/>
    </source>
</evidence>
<dbReference type="OrthoDB" id="5244399at2"/>
<proteinExistence type="predicted"/>
<comment type="caution">
    <text evidence="1">The sequence shown here is derived from an EMBL/GenBank/DDBJ whole genome shotgun (WGS) entry which is preliminary data.</text>
</comment>
<dbReference type="RefSeq" id="WP_101641454.1">
    <property type="nucleotide sequence ID" value="NZ_PGUY01000028.1"/>
</dbReference>
<dbReference type="SUPFAM" id="SSF160544">
    <property type="entry name" value="EscU C-terminal domain-like"/>
    <property type="match status" value="1"/>
</dbReference>
<dbReference type="AlphaFoldDB" id="A0A2N5M6U3"/>
<dbReference type="GO" id="GO:0005886">
    <property type="term" value="C:plasma membrane"/>
    <property type="evidence" value="ECO:0007669"/>
    <property type="project" value="TreeGrafter"/>
</dbReference>
<organism evidence="1 2">
    <name type="scientific">Peribacillus deserti</name>
    <dbReference type="NCBI Taxonomy" id="673318"/>
    <lineage>
        <taxon>Bacteria</taxon>
        <taxon>Bacillati</taxon>
        <taxon>Bacillota</taxon>
        <taxon>Bacilli</taxon>
        <taxon>Bacillales</taxon>
        <taxon>Bacillaceae</taxon>
        <taxon>Peribacillus</taxon>
    </lineage>
</organism>
<sequence>MKKQFPRKEAIALGYDSERDGAPRVLAKGKGLVAERILETAKENNVPVQEDPSLSGLLTELELNQTIPEDLYQAVAEVFAFIYRIDKEHKGK</sequence>
<dbReference type="Proteomes" id="UP000234748">
    <property type="component" value="Unassembled WGS sequence"/>
</dbReference>
<gene>
    <name evidence="1" type="ORF">CUU66_09440</name>
</gene>
<dbReference type="PANTHER" id="PTHR30531:SF12">
    <property type="entry name" value="FLAGELLAR BIOSYNTHETIC PROTEIN FLHB"/>
    <property type="match status" value="1"/>
</dbReference>
<name>A0A2N5M6U3_9BACI</name>